<dbReference type="OrthoDB" id="583532at2"/>
<feature type="domain" description="KfrA N-terminal DNA-binding" evidence="3">
    <location>
        <begin position="15"/>
        <end position="137"/>
    </location>
</feature>
<keyword evidence="4" id="KW-0238">DNA-binding</keyword>
<dbReference type="Proteomes" id="UP000199317">
    <property type="component" value="Unassembled WGS sequence"/>
</dbReference>
<sequence length="328" mass="36473">MPAKMLRGPRGVQMEEVWAAADAVLALGERPTVERVRHQLGRGSPNTVGPMLDSWYATLARRLQAPADTPDPAEGVEQALPAPVVRAAKALWARALQQADESAAARLAQSRAGLDAQAEALRLIQDELAREKQRLDDRGEAYVVALQARDAQIAEAARQARELQQQFLACRQQLDTARSDNAQLRKTADADRKRQEAREADHQAERARLEERAQAQERRLHAEVDRARQESRRLALQLESEQKKSAKALSDARDRARALEGQVGTLHADNANLAQDLQAVRDEARQLQRKLDDRSGEMLAMLSELRDRLPVSSPKRTAASTRVRKAKG</sequence>
<gene>
    <name evidence="4" type="ORF">SAMN04489708_12825</name>
</gene>
<protein>
    <submittedName>
        <fullName evidence="4">Replication region DNA-binding N-term</fullName>
    </submittedName>
</protein>
<feature type="region of interest" description="Disordered" evidence="2">
    <location>
        <begin position="179"/>
        <end position="202"/>
    </location>
</feature>
<dbReference type="InterPro" id="IPR021104">
    <property type="entry name" value="KfrA_DNA-bd_N"/>
</dbReference>
<dbReference type="Pfam" id="PF11740">
    <property type="entry name" value="KfrA_N"/>
    <property type="match status" value="1"/>
</dbReference>
<keyword evidence="1" id="KW-0175">Coiled coil</keyword>
<dbReference type="EMBL" id="FNJL01000028">
    <property type="protein sequence ID" value="SDP81014.1"/>
    <property type="molecule type" value="Genomic_DNA"/>
</dbReference>
<evidence type="ECO:0000313" key="5">
    <source>
        <dbReference type="Proteomes" id="UP000199317"/>
    </source>
</evidence>
<proteinExistence type="predicted"/>
<keyword evidence="5" id="KW-1185">Reference proteome</keyword>
<organism evidence="4 5">
    <name type="scientific">Paracidovorax cattleyae</name>
    <dbReference type="NCBI Taxonomy" id="80868"/>
    <lineage>
        <taxon>Bacteria</taxon>
        <taxon>Pseudomonadati</taxon>
        <taxon>Pseudomonadota</taxon>
        <taxon>Betaproteobacteria</taxon>
        <taxon>Burkholderiales</taxon>
        <taxon>Comamonadaceae</taxon>
        <taxon>Paracidovorax</taxon>
    </lineage>
</organism>
<evidence type="ECO:0000256" key="2">
    <source>
        <dbReference type="SAM" id="MobiDB-lite"/>
    </source>
</evidence>
<feature type="region of interest" description="Disordered" evidence="2">
    <location>
        <begin position="305"/>
        <end position="328"/>
    </location>
</feature>
<evidence type="ECO:0000313" key="4">
    <source>
        <dbReference type="EMBL" id="SDP81014.1"/>
    </source>
</evidence>
<accession>A0A1H0VRM8</accession>
<dbReference type="AlphaFoldDB" id="A0A1H0VRM8"/>
<feature type="compositionally biased region" description="Basic and acidic residues" evidence="2">
    <location>
        <begin position="186"/>
        <end position="202"/>
    </location>
</feature>
<name>A0A1H0VRM8_9BURK</name>
<dbReference type="GO" id="GO:0003677">
    <property type="term" value="F:DNA binding"/>
    <property type="evidence" value="ECO:0007669"/>
    <property type="project" value="UniProtKB-KW"/>
</dbReference>
<dbReference type="RefSeq" id="WP_092837738.1">
    <property type="nucleotide sequence ID" value="NZ_FNJL01000028.1"/>
</dbReference>
<reference evidence="5" key="1">
    <citation type="submission" date="2016-10" db="EMBL/GenBank/DDBJ databases">
        <authorList>
            <person name="Varghese N."/>
            <person name="Submissions S."/>
        </authorList>
    </citation>
    <scope>NUCLEOTIDE SEQUENCE [LARGE SCALE GENOMIC DNA]</scope>
    <source>
        <strain evidence="5">DSM 17101</strain>
    </source>
</reference>
<feature type="coiled-coil region" evidence="1">
    <location>
        <begin position="270"/>
        <end position="297"/>
    </location>
</feature>
<evidence type="ECO:0000259" key="3">
    <source>
        <dbReference type="Pfam" id="PF11740"/>
    </source>
</evidence>
<evidence type="ECO:0000256" key="1">
    <source>
        <dbReference type="SAM" id="Coils"/>
    </source>
</evidence>